<organism evidence="6 7">
    <name type="scientific">Caenorhabditis japonica</name>
    <dbReference type="NCBI Taxonomy" id="281687"/>
    <lineage>
        <taxon>Eukaryota</taxon>
        <taxon>Metazoa</taxon>
        <taxon>Ecdysozoa</taxon>
        <taxon>Nematoda</taxon>
        <taxon>Chromadorea</taxon>
        <taxon>Rhabditida</taxon>
        <taxon>Rhabditina</taxon>
        <taxon>Rhabditomorpha</taxon>
        <taxon>Rhabditoidea</taxon>
        <taxon>Rhabditidae</taxon>
        <taxon>Peloderinae</taxon>
        <taxon>Caenorhabditis</taxon>
    </lineage>
</organism>
<evidence type="ECO:0000256" key="4">
    <source>
        <dbReference type="SAM" id="Phobius"/>
    </source>
</evidence>
<evidence type="ECO:0000313" key="6">
    <source>
        <dbReference type="EnsemblMetazoa" id="CJA10809.1"/>
    </source>
</evidence>
<feature type="transmembrane region" description="Helical" evidence="4">
    <location>
        <begin position="12"/>
        <end position="44"/>
    </location>
</feature>
<dbReference type="AlphaFoldDB" id="A0A8R1DSP6"/>
<keyword evidence="4" id="KW-1133">Transmembrane helix</keyword>
<dbReference type="PANTHER" id="PTHR10983">
    <property type="entry name" value="1-ACYLGLYCEROL-3-PHOSPHATE ACYLTRANSFERASE-RELATED"/>
    <property type="match status" value="1"/>
</dbReference>
<dbReference type="GO" id="GO:0036149">
    <property type="term" value="P:phosphatidylinositol acyl-chain remodeling"/>
    <property type="evidence" value="ECO:0007669"/>
    <property type="project" value="TreeGrafter"/>
</dbReference>
<dbReference type="InterPro" id="IPR032098">
    <property type="entry name" value="Acyltransf_C"/>
</dbReference>
<evidence type="ECO:0000256" key="3">
    <source>
        <dbReference type="ARBA" id="ARBA00023315"/>
    </source>
</evidence>
<dbReference type="Pfam" id="PF16076">
    <property type="entry name" value="Acyltransf_C"/>
    <property type="match status" value="1"/>
</dbReference>
<dbReference type="SMART" id="SM00563">
    <property type="entry name" value="PlsC"/>
    <property type="match status" value="1"/>
</dbReference>
<evidence type="ECO:0000256" key="1">
    <source>
        <dbReference type="ARBA" id="ARBA00008655"/>
    </source>
</evidence>
<proteinExistence type="inferred from homology"/>
<keyword evidence="7" id="KW-1185">Reference proteome</keyword>
<dbReference type="GO" id="GO:0016746">
    <property type="term" value="F:acyltransferase activity"/>
    <property type="evidence" value="ECO:0007669"/>
    <property type="project" value="UniProtKB-KW"/>
</dbReference>
<keyword evidence="3" id="KW-0012">Acyltransferase</keyword>
<dbReference type="PANTHER" id="PTHR10983:SF13">
    <property type="entry name" value="PHOSPHOLIPID_GLYCEROL ACYLTRANSFERASE DOMAIN-CONTAINING PROTEIN"/>
    <property type="match status" value="1"/>
</dbReference>
<reference evidence="6" key="2">
    <citation type="submission" date="2022-06" db="UniProtKB">
        <authorList>
            <consortium name="EnsemblMetazoa"/>
        </authorList>
    </citation>
    <scope>IDENTIFICATION</scope>
    <source>
        <strain evidence="6">DF5081</strain>
    </source>
</reference>
<keyword evidence="4" id="KW-0812">Transmembrane</keyword>
<feature type="domain" description="Phospholipid/glycerol acyltransferase" evidence="5">
    <location>
        <begin position="96"/>
        <end position="218"/>
    </location>
</feature>
<sequence>MEVEKKKDGAFWIRYVITWIILFYAGVASFLISPVVLVFLFSFTLPVIIFHSKSRILVMTVFARLTNLQFVTCMRIIGAKVMISGDNLEKLVDCRALVLPNHLNIFDHFIFMTAAESFGIKAFGRWIFVIYNMWIYTPLGLVWGTYGNYFVNTVHSSKREMVLRNIREHFDKIYYERDLRWVCLYPEGSRLFLLKKGNAKFEKDNNLPTLTNCAYPRLGAALSALKVLGPDPKNPEKSNNGRGPPLKYLVDVTLGYPNKAQGSVFDIFYNSLLYGNEGPFAIHYETFDMDPKWSEEEELRKFLFDRYQKKDKLLEDYYKTGSFSKNAKEAPMPSDLLIVSVQLFQFVVFAALVRLVLSFFI</sequence>
<name>A0A8R1DSP6_CAEJA</name>
<protein>
    <submittedName>
        <fullName evidence="6">PlsC domain-containing protein</fullName>
    </submittedName>
</protein>
<feature type="transmembrane region" description="Helical" evidence="4">
    <location>
        <begin position="56"/>
        <end position="77"/>
    </location>
</feature>
<dbReference type="GO" id="GO:0005783">
    <property type="term" value="C:endoplasmic reticulum"/>
    <property type="evidence" value="ECO:0007669"/>
    <property type="project" value="TreeGrafter"/>
</dbReference>
<feature type="transmembrane region" description="Helical" evidence="4">
    <location>
        <begin position="126"/>
        <end position="151"/>
    </location>
</feature>
<reference evidence="7" key="1">
    <citation type="submission" date="2010-08" db="EMBL/GenBank/DDBJ databases">
        <authorList>
            <consortium name="Caenorhabditis japonica Sequencing Consortium"/>
            <person name="Wilson R.K."/>
        </authorList>
    </citation>
    <scope>NUCLEOTIDE SEQUENCE [LARGE SCALE GENOMIC DNA]</scope>
    <source>
        <strain evidence="7">DF5081</strain>
    </source>
</reference>
<evidence type="ECO:0000259" key="5">
    <source>
        <dbReference type="SMART" id="SM00563"/>
    </source>
</evidence>
<keyword evidence="4" id="KW-0472">Membrane</keyword>
<dbReference type="EnsemblMetazoa" id="CJA10809.1">
    <property type="protein sequence ID" value="CJA10809.1"/>
    <property type="gene ID" value="WBGene00130013"/>
</dbReference>
<comment type="similarity">
    <text evidence="1">Belongs to the 1-acyl-sn-glycerol-3-phosphate acyltransferase family.</text>
</comment>
<feature type="transmembrane region" description="Helical" evidence="4">
    <location>
        <begin position="336"/>
        <end position="360"/>
    </location>
</feature>
<dbReference type="OMA" id="PRAGAMK"/>
<evidence type="ECO:0000256" key="2">
    <source>
        <dbReference type="ARBA" id="ARBA00022679"/>
    </source>
</evidence>
<keyword evidence="2" id="KW-0808">Transferase</keyword>
<dbReference type="InterPro" id="IPR002123">
    <property type="entry name" value="Plipid/glycerol_acylTrfase"/>
</dbReference>
<evidence type="ECO:0000313" key="7">
    <source>
        <dbReference type="Proteomes" id="UP000005237"/>
    </source>
</evidence>
<accession>A0A8R1DSP6</accession>
<dbReference type="Proteomes" id="UP000005237">
    <property type="component" value="Unassembled WGS sequence"/>
</dbReference>